<evidence type="ECO:0000256" key="2">
    <source>
        <dbReference type="SAM" id="MobiDB-lite"/>
    </source>
</evidence>
<dbReference type="Pfam" id="PF14703">
    <property type="entry name" value="PHM7_cyt"/>
    <property type="match status" value="1"/>
</dbReference>
<sequence>MAAQGGRGGAEDPLGARVSAAPLLFKTLSSDAHSAHEPLPLDALYPVDDELAAPRTSDERASRLTAGVSALRERHASMASRDRSITAASEVSLADRFDYSESASGIGAHKRTLVELASLGQRMNSSSTAAFVMPPRASRAPRMPSDQRALRAARAIQQRCRRRRLGLETAAAAEGQEASLLLDRAYSLRHGRDEHLEPAPPSLRLPLAAEGAAPPAARAALLSEAAEALSLRTELAPKPDLALARATAALQLPLQKADEAKPGRVYPLYTPLSTFDRFGTDVSQYMHFIYRSTRVFLMLFLINLSNIVINLEGGSLEEAGNLFTWHTLGNTAVDGVLAKGGHSYAVIELCSAAVLTIFSFYIRDELETIAERIRSGTNRRLSSADFSVKVEHVPSHWNSGQVRSYFERFGEVVHVGMSLDNRRLIRAIREAQRQRDVHTGALVDLASILAATPAGRQPPRALPKARKAAVLSEARLEARDAAVRELMRVKYRCTGHAFVTFNHAEDAQAAARTLGRPNFSAIFGGGLRVSRAPEPHDVIWENLDCGPREQLARIMASNLVLLALTALGAAILTFTSVLSQVDVFTSKNLFAGGFFDGIAVWLMQLVAIIGGHLVIFIAVPVLANVLERHHTHGAKEMRIMLTLSFFQCFNNVLTVTVMLWVSTQYNPNADGRFISGWYVSGAALIINGLIGDLFVICIFVDGIRPQDVIRRRILAPAAKTQARMNDLATIPADIYLAFRVQLMNKFIVLGLMYGFAIPILYIIVALYMWVSQWVDRINLLRRLTPPPATHDKQMAFVYKVVLPAAIVLHVVMAVKLFYDICDGHGYTAGTDYVSLTARELQQCSSSLTAGTICTEPDPLGETLRGQAAQVLNGTLDDVPIALTCIYSNNSGVFRTLCHVQSRGLSAVCGDQSWTSAKVIINASAVLWILVIVFATFICTGKPRASAACANSDGSERKRKRSDGSWMQQLCARLTPRNVFRLLLQRDVLSKTIGVRELPPGAHVRAPRAFRHLSEWGGSDKQPADREPPRPSVQQRSSMMSPQRENRLADDAPFYVPPLTRVLLISIAHDAVNRSLLLYLRGRQRRFEALLHPTPDGTVPASGGFLGDVGGWTRRKLSMGVSSGKIDTRPNVENIVTACNLSANLTGAGPTRCFGRVVHEPPNNPKQLISHMLMLESQLSSLSSRASGRASAIQDVADVALDEAGVDAEPIDDGLEAVAEDNESADEDMQMLAEAAERLSRVAQAATQASSRASRIRRARGVRGSTPDKSREASPSAQRPSREPSFPHASTPATTDAGGGDGMGRRDSLQSAQI</sequence>
<accession>A0AB34KDB6</accession>
<feature type="compositionally biased region" description="Low complexity" evidence="2">
    <location>
        <begin position="1242"/>
        <end position="1252"/>
    </location>
</feature>
<feature type="domain" description="CSC1/OSCA1-like cytosolic" evidence="4">
    <location>
        <begin position="385"/>
        <end position="542"/>
    </location>
</feature>
<dbReference type="InterPro" id="IPR045122">
    <property type="entry name" value="Csc1-like"/>
</dbReference>
<evidence type="ECO:0000313" key="5">
    <source>
        <dbReference type="EMBL" id="KAL1530836.1"/>
    </source>
</evidence>
<feature type="region of interest" description="Disordered" evidence="2">
    <location>
        <begin position="1014"/>
        <end position="1045"/>
    </location>
</feature>
<evidence type="ECO:0000259" key="4">
    <source>
        <dbReference type="Pfam" id="PF14703"/>
    </source>
</evidence>
<name>A0AB34KDB6_PRYPA</name>
<dbReference type="InterPro" id="IPR035979">
    <property type="entry name" value="RBD_domain_sf"/>
</dbReference>
<feature type="coiled-coil region" evidence="1">
    <location>
        <begin position="1214"/>
        <end position="1241"/>
    </location>
</feature>
<keyword evidence="3" id="KW-0472">Membrane</keyword>
<reference evidence="5 6" key="1">
    <citation type="journal article" date="2024" name="Science">
        <title>Giant polyketide synthase enzymes in the biosynthesis of giant marine polyether toxins.</title>
        <authorList>
            <person name="Fallon T.R."/>
            <person name="Shende V.V."/>
            <person name="Wierzbicki I.H."/>
            <person name="Pendleton A.L."/>
            <person name="Watervoot N.F."/>
            <person name="Auber R.P."/>
            <person name="Gonzalez D.J."/>
            <person name="Wisecaver J.H."/>
            <person name="Moore B.S."/>
        </authorList>
    </citation>
    <scope>NUCLEOTIDE SEQUENCE [LARGE SCALE GENOMIC DNA]</scope>
    <source>
        <strain evidence="5 6">12B1</strain>
    </source>
</reference>
<evidence type="ECO:0000313" key="6">
    <source>
        <dbReference type="Proteomes" id="UP001515480"/>
    </source>
</evidence>
<dbReference type="InterPro" id="IPR012677">
    <property type="entry name" value="Nucleotide-bd_a/b_plait_sf"/>
</dbReference>
<feature type="transmembrane region" description="Helical" evidence="3">
    <location>
        <begin position="638"/>
        <end position="661"/>
    </location>
</feature>
<dbReference type="Proteomes" id="UP001515480">
    <property type="component" value="Unassembled WGS sequence"/>
</dbReference>
<gene>
    <name evidence="5" type="ORF">AB1Y20_001732</name>
</gene>
<feature type="transmembrane region" description="Helical" evidence="3">
    <location>
        <begin position="344"/>
        <end position="362"/>
    </location>
</feature>
<evidence type="ECO:0000256" key="1">
    <source>
        <dbReference type="SAM" id="Coils"/>
    </source>
</evidence>
<dbReference type="Gene3D" id="3.30.70.330">
    <property type="match status" value="1"/>
</dbReference>
<comment type="caution">
    <text evidence="5">The sequence shown here is derived from an EMBL/GenBank/DDBJ whole genome shotgun (WGS) entry which is preliminary data.</text>
</comment>
<keyword evidence="6" id="KW-1185">Reference proteome</keyword>
<feature type="transmembrane region" description="Helical" evidence="3">
    <location>
        <begin position="681"/>
        <end position="703"/>
    </location>
</feature>
<feature type="transmembrane region" description="Helical" evidence="3">
    <location>
        <begin position="558"/>
        <end position="578"/>
    </location>
</feature>
<organism evidence="5 6">
    <name type="scientific">Prymnesium parvum</name>
    <name type="common">Toxic golden alga</name>
    <dbReference type="NCBI Taxonomy" id="97485"/>
    <lineage>
        <taxon>Eukaryota</taxon>
        <taxon>Haptista</taxon>
        <taxon>Haptophyta</taxon>
        <taxon>Prymnesiophyceae</taxon>
        <taxon>Prymnesiales</taxon>
        <taxon>Prymnesiaceae</taxon>
        <taxon>Prymnesium</taxon>
    </lineage>
</organism>
<proteinExistence type="predicted"/>
<feature type="transmembrane region" description="Helical" evidence="3">
    <location>
        <begin position="295"/>
        <end position="311"/>
    </location>
</feature>
<feature type="transmembrane region" description="Helical" evidence="3">
    <location>
        <begin position="598"/>
        <end position="626"/>
    </location>
</feature>
<keyword evidence="3" id="KW-1133">Transmembrane helix</keyword>
<feature type="compositionally biased region" description="Polar residues" evidence="2">
    <location>
        <begin position="1031"/>
        <end position="1042"/>
    </location>
</feature>
<feature type="transmembrane region" description="Helical" evidence="3">
    <location>
        <begin position="746"/>
        <end position="770"/>
    </location>
</feature>
<dbReference type="EMBL" id="JBGBPQ010000001">
    <property type="protein sequence ID" value="KAL1530836.1"/>
    <property type="molecule type" value="Genomic_DNA"/>
</dbReference>
<dbReference type="GO" id="GO:0005886">
    <property type="term" value="C:plasma membrane"/>
    <property type="evidence" value="ECO:0007669"/>
    <property type="project" value="TreeGrafter"/>
</dbReference>
<dbReference type="PANTHER" id="PTHR13018">
    <property type="entry name" value="PROBABLE MEMBRANE PROTEIN DUF221-RELATED"/>
    <property type="match status" value="1"/>
</dbReference>
<dbReference type="SUPFAM" id="SSF54928">
    <property type="entry name" value="RNA-binding domain, RBD"/>
    <property type="match status" value="1"/>
</dbReference>
<dbReference type="PANTHER" id="PTHR13018:SF135">
    <property type="entry name" value="CSC1_OSCA1-LIKE 7TM REGION DOMAIN-CONTAINING PROTEIN"/>
    <property type="match status" value="1"/>
</dbReference>
<feature type="region of interest" description="Disordered" evidence="2">
    <location>
        <begin position="1242"/>
        <end position="1313"/>
    </location>
</feature>
<protein>
    <recommendedName>
        <fullName evidence="4">CSC1/OSCA1-like cytosolic domain-containing protein</fullName>
    </recommendedName>
</protein>
<dbReference type="GO" id="GO:0005227">
    <property type="term" value="F:calcium-activated cation channel activity"/>
    <property type="evidence" value="ECO:0007669"/>
    <property type="project" value="InterPro"/>
</dbReference>
<evidence type="ECO:0000256" key="3">
    <source>
        <dbReference type="SAM" id="Phobius"/>
    </source>
</evidence>
<feature type="transmembrane region" description="Helical" evidence="3">
    <location>
        <begin position="796"/>
        <end position="818"/>
    </location>
</feature>
<keyword evidence="1" id="KW-0175">Coiled coil</keyword>
<dbReference type="GO" id="GO:0003676">
    <property type="term" value="F:nucleic acid binding"/>
    <property type="evidence" value="ECO:0007669"/>
    <property type="project" value="InterPro"/>
</dbReference>
<feature type="transmembrane region" description="Helical" evidence="3">
    <location>
        <begin position="918"/>
        <end position="937"/>
    </location>
</feature>
<keyword evidence="3" id="KW-0812">Transmembrane</keyword>
<dbReference type="InterPro" id="IPR027815">
    <property type="entry name" value="CSC1/OSCA1-like_cyt"/>
</dbReference>